<gene>
    <name evidence="5" type="ORF">RclHR1_01590020</name>
</gene>
<organism evidence="5 6">
    <name type="scientific">Rhizophagus clarus</name>
    <dbReference type="NCBI Taxonomy" id="94130"/>
    <lineage>
        <taxon>Eukaryota</taxon>
        <taxon>Fungi</taxon>
        <taxon>Fungi incertae sedis</taxon>
        <taxon>Mucoromycota</taxon>
        <taxon>Glomeromycotina</taxon>
        <taxon>Glomeromycetes</taxon>
        <taxon>Glomerales</taxon>
        <taxon>Glomeraceae</taxon>
        <taxon>Rhizophagus</taxon>
    </lineage>
</organism>
<dbReference type="AlphaFoldDB" id="A0A2Z6QHY3"/>
<dbReference type="PANTHER" id="PTHR12687">
    <property type="entry name" value="NUCLEOLAR COMPLEX 2 AND RAD4-RELATED"/>
    <property type="match status" value="1"/>
</dbReference>
<evidence type="ECO:0000256" key="4">
    <source>
        <dbReference type="SAM" id="MobiDB-lite"/>
    </source>
</evidence>
<evidence type="ECO:0000256" key="1">
    <source>
        <dbReference type="ARBA" id="ARBA00004123"/>
    </source>
</evidence>
<dbReference type="PANTHER" id="PTHR12687:SF4">
    <property type="entry name" value="NUCLEOLAR COMPLEX PROTEIN 2 HOMOLOG"/>
    <property type="match status" value="1"/>
</dbReference>
<keyword evidence="3" id="KW-0539">Nucleus</keyword>
<feature type="compositionally biased region" description="Basic and acidic residues" evidence="4">
    <location>
        <begin position="43"/>
        <end position="68"/>
    </location>
</feature>
<protein>
    <recommendedName>
        <fullName evidence="7">Nucleolar complex protein 2 homolog</fullName>
    </recommendedName>
</protein>
<dbReference type="SUPFAM" id="SSF48371">
    <property type="entry name" value="ARM repeat"/>
    <property type="match status" value="1"/>
</dbReference>
<dbReference type="GO" id="GO:0005730">
    <property type="term" value="C:nucleolus"/>
    <property type="evidence" value="ECO:0007669"/>
    <property type="project" value="TreeGrafter"/>
</dbReference>
<dbReference type="GO" id="GO:0030690">
    <property type="term" value="C:Noc1p-Noc2p complex"/>
    <property type="evidence" value="ECO:0007669"/>
    <property type="project" value="TreeGrafter"/>
</dbReference>
<evidence type="ECO:0008006" key="7">
    <source>
        <dbReference type="Google" id="ProtNLM"/>
    </source>
</evidence>
<proteinExistence type="inferred from homology"/>
<accession>A0A2Z6QHY3</accession>
<sequence>MAKNKKATKKFEKKKLKQTIEKRRKVQKFKKSVERRQIKKRLSRNEAKNEKEDINLSKNMKTDQKLVDSEDDLISEEIIKLKGMNDLTLSDSNEESLEEDDDVVENFWISDDEEKTEGSDVINKEDDDDDQYNKQSKSHKQKSSVRKDALELKKQIEELEYKDPEFYNYLMKNDQELIEFDVSDSESTSEKGDSDSDDDDIVIEEKSSSENENVNEKEEKAALNEFELDDDNISNENIQDLTSEMIDKWVSTIIESKSLRSTHKLVLAFRAAAHINQDEAVESFAYKISSPSVFNNLVVVCLKHVPDVFDHHLNVKDFDAKNPKSICTRRKWKSLQTLVKSFLNSVLYILKQLTENDTLYFIIKEAEKLVPYYSCFPKLTGQYLKVLLQHWGAAEDKVRVVAFINIRKLVLVAPAPFVDLCLKGIYTTFVRCCKETSAFTLPSINLMRNCTIEIYGLNFKSSYQSAFGYIRQLAIHLRNSMNMKSEETFSAVYNWQYIHCIELWSEVLATYCDEQRVATTGQSPLQELIYPLVQVCIGVLRLNASAQYFPLQFHCMRALIRLIQKTGTFIPLAPYLFEILHSAEVCRNAKPSTLKPLDFTIHLKAPKNYLRTSVYQEGICEELTEILLEYYASFCLSIAFPELIIPAVFQIKRFIKNSKKFKINKQFQHLVQKFEENGKFIEQHRQNVDFGPGDTEKVKSFLRDVNMDTTPLGAYAKKLRNLKEQRRKLMESVSY</sequence>
<comment type="similarity">
    <text evidence="2">Belongs to the NOC2 family.</text>
</comment>
<feature type="region of interest" description="Disordered" evidence="4">
    <location>
        <begin position="89"/>
        <end position="148"/>
    </location>
</feature>
<dbReference type="GO" id="GO:0030691">
    <property type="term" value="C:Noc2p-Noc3p complex"/>
    <property type="evidence" value="ECO:0007669"/>
    <property type="project" value="TreeGrafter"/>
</dbReference>
<comment type="subcellular location">
    <subcellularLocation>
        <location evidence="1">Nucleus</location>
    </subcellularLocation>
</comment>
<dbReference type="GO" id="GO:0042273">
    <property type="term" value="P:ribosomal large subunit biogenesis"/>
    <property type="evidence" value="ECO:0007669"/>
    <property type="project" value="TreeGrafter"/>
</dbReference>
<evidence type="ECO:0000256" key="3">
    <source>
        <dbReference type="ARBA" id="ARBA00023242"/>
    </source>
</evidence>
<dbReference type="GO" id="GO:0005654">
    <property type="term" value="C:nucleoplasm"/>
    <property type="evidence" value="ECO:0007669"/>
    <property type="project" value="TreeGrafter"/>
</dbReference>
<dbReference type="Proteomes" id="UP000247702">
    <property type="component" value="Unassembled WGS sequence"/>
</dbReference>
<dbReference type="EMBL" id="BEXD01000657">
    <property type="protein sequence ID" value="GBB89215.1"/>
    <property type="molecule type" value="Genomic_DNA"/>
</dbReference>
<dbReference type="STRING" id="94130.A0A2Z6QHY3"/>
<name>A0A2Z6QHY3_9GLOM</name>
<evidence type="ECO:0000256" key="2">
    <source>
        <dbReference type="ARBA" id="ARBA00005907"/>
    </source>
</evidence>
<feature type="region of interest" description="Disordered" evidence="4">
    <location>
        <begin position="24"/>
        <end position="68"/>
    </location>
</feature>
<dbReference type="Pfam" id="PF03715">
    <property type="entry name" value="Noc2"/>
    <property type="match status" value="1"/>
</dbReference>
<evidence type="ECO:0000313" key="6">
    <source>
        <dbReference type="Proteomes" id="UP000247702"/>
    </source>
</evidence>
<reference evidence="5 6" key="1">
    <citation type="submission" date="2017-11" db="EMBL/GenBank/DDBJ databases">
        <title>The genome of Rhizophagus clarus HR1 reveals common genetic basis of auxotrophy among arbuscular mycorrhizal fungi.</title>
        <authorList>
            <person name="Kobayashi Y."/>
        </authorList>
    </citation>
    <scope>NUCLEOTIDE SEQUENCE [LARGE SCALE GENOMIC DNA]</scope>
    <source>
        <strain evidence="5 6">HR1</strain>
    </source>
</reference>
<keyword evidence="6" id="KW-1185">Reference proteome</keyword>
<dbReference type="InterPro" id="IPR016024">
    <property type="entry name" value="ARM-type_fold"/>
</dbReference>
<evidence type="ECO:0000313" key="5">
    <source>
        <dbReference type="EMBL" id="GBB89215.1"/>
    </source>
</evidence>
<dbReference type="InterPro" id="IPR005343">
    <property type="entry name" value="Noc2"/>
</dbReference>
<comment type="caution">
    <text evidence="5">The sequence shown here is derived from an EMBL/GenBank/DDBJ whole genome shotgun (WGS) entry which is preliminary data.</text>
</comment>
<feature type="compositionally biased region" description="Acidic residues" evidence="4">
    <location>
        <begin position="92"/>
        <end position="115"/>
    </location>
</feature>